<organism evidence="3 4">
    <name type="scientific">Marinigracilibium pacificum</name>
    <dbReference type="NCBI Taxonomy" id="2729599"/>
    <lineage>
        <taxon>Bacteria</taxon>
        <taxon>Pseudomonadati</taxon>
        <taxon>Bacteroidota</taxon>
        <taxon>Cytophagia</taxon>
        <taxon>Cytophagales</taxon>
        <taxon>Flammeovirgaceae</taxon>
        <taxon>Marinigracilibium</taxon>
    </lineage>
</organism>
<dbReference type="Pfam" id="PF18310">
    <property type="entry name" value="DUF5605"/>
    <property type="match status" value="1"/>
</dbReference>
<sequence length="114" mass="13477">MYNQSGHWGWIIGIVFLGLVAIALILKIMFGYKIIKAEKSKFLVYYPFRFRRESFSLSDLIQWQIVVIDTGKQPFEEVQAIFTNGKFTINLPENSNYQKFKQYFEKKAPKKKVK</sequence>
<proteinExistence type="predicted"/>
<evidence type="ECO:0000313" key="3">
    <source>
        <dbReference type="EMBL" id="NMM49360.1"/>
    </source>
</evidence>
<feature type="domain" description="DUF5605" evidence="2">
    <location>
        <begin position="36"/>
        <end position="94"/>
    </location>
</feature>
<keyword evidence="1" id="KW-0812">Transmembrane</keyword>
<keyword evidence="1" id="KW-1133">Transmembrane helix</keyword>
<evidence type="ECO:0000313" key="4">
    <source>
        <dbReference type="Proteomes" id="UP000559010"/>
    </source>
</evidence>
<dbReference type="RefSeq" id="WP_169682418.1">
    <property type="nucleotide sequence ID" value="NZ_JABBNU010000008.1"/>
</dbReference>
<name>A0A848J4B1_9BACT</name>
<keyword evidence="1" id="KW-0472">Membrane</keyword>
<accession>A0A848J4B1</accession>
<dbReference type="InterPro" id="IPR041239">
    <property type="entry name" value="DUF5605"/>
</dbReference>
<comment type="caution">
    <text evidence="3">The sequence shown here is derived from an EMBL/GenBank/DDBJ whole genome shotgun (WGS) entry which is preliminary data.</text>
</comment>
<protein>
    <submittedName>
        <fullName evidence="3">DUF5605 domain-containing protein</fullName>
    </submittedName>
</protein>
<gene>
    <name evidence="3" type="ORF">HH304_13195</name>
</gene>
<evidence type="ECO:0000259" key="2">
    <source>
        <dbReference type="Pfam" id="PF18310"/>
    </source>
</evidence>
<feature type="transmembrane region" description="Helical" evidence="1">
    <location>
        <begin position="6"/>
        <end position="26"/>
    </location>
</feature>
<reference evidence="3 4" key="1">
    <citation type="submission" date="2020-04" db="EMBL/GenBank/DDBJ databases">
        <title>Flammeovirgaceae bacterium KN852 isolated from deep sea.</title>
        <authorList>
            <person name="Zhang D.-C."/>
        </authorList>
    </citation>
    <scope>NUCLEOTIDE SEQUENCE [LARGE SCALE GENOMIC DNA]</scope>
    <source>
        <strain evidence="3 4">KN852</strain>
    </source>
</reference>
<dbReference type="AlphaFoldDB" id="A0A848J4B1"/>
<keyword evidence="4" id="KW-1185">Reference proteome</keyword>
<dbReference type="EMBL" id="JABBNU010000008">
    <property type="protein sequence ID" value="NMM49360.1"/>
    <property type="molecule type" value="Genomic_DNA"/>
</dbReference>
<evidence type="ECO:0000256" key="1">
    <source>
        <dbReference type="SAM" id="Phobius"/>
    </source>
</evidence>
<dbReference type="Proteomes" id="UP000559010">
    <property type="component" value="Unassembled WGS sequence"/>
</dbReference>